<name>A0AAV5RYK0_MAUHU</name>
<feature type="compositionally biased region" description="Polar residues" evidence="1">
    <location>
        <begin position="713"/>
        <end position="732"/>
    </location>
</feature>
<protein>
    <submittedName>
        <fullName evidence="3">Irc8 protein</fullName>
    </submittedName>
</protein>
<gene>
    <name evidence="3" type="ORF">DAKH74_033110</name>
</gene>
<feature type="compositionally biased region" description="Low complexity" evidence="1">
    <location>
        <begin position="777"/>
        <end position="795"/>
    </location>
</feature>
<sequence length="830" mass="92997">MLEIIGALSLLLSLSTGAVAIALTALYDQNRAVLIIISCSTIIYALIVLLRLVLFLPIQKTVTRISNLFFQILTLACSVEYFKEVSHHSLHSENVIHSRLTAAFQSLLIFSLFVNGMFEGRDATSTDKSSDGQIDDNESSPVKQYHMEERTSERFVPLKNSTQTLTPGMEVNLGDSEHPVNWLMNEMNRNTQTEEVSNSSVVRHQLTPIKLPYRSRAGSSRKSTDSSPKITGIKFSSSKLKLKSPFKIRKSHKVGPVNDNSSISKTNLNNRYVTRLSTISDLPKSFLNMLSSASTTDLNKASKKDERLATVLDSSDIQTATGNEAGNRMRSASQMEEERNAVQRMDHTLLPSFLNIPLREPTDIRNASGATESTRPDSPLILQNEVTNNSLIIPDLTTEAADRTNITSTHEQTENSQDTIDDYNQSDLGDILELSSGQFNEEPSQRSEEPQHIELPGNVTLEMWEKNSKLFMARAKQIQQEPLGLLTDVAEDTPIEDDLISPTNISANPSTNCFEFPLNKTFETPQFPSAQENDISSTSDAVSKLDEYLNNLDITEEAAEYMLEDSLRNDYSTSIIMEQSYRDIPVTDKQHSPTKSLISMVSSGSLTHRRSQSTLNNFLNGTTSHVKTNSQASFRFPTNSTNHIISSSTQSSPIKSNSFKRFGKKLSISNFHDTHSHSRSIEHHFDLHHSHQIEHSRGRSVDFTYVRSLQNNHSPTKSITTSLSTANQSRRNSAIPERASRVVSRIFRNQSTDKTYMLDSEDALNITLRQQQDLKQQYDNSSSDSSRSDSQLSGSAYPENIVSEYDREKWNALQNLHLINSRGEIIEQAE</sequence>
<keyword evidence="2" id="KW-0812">Transmembrane</keyword>
<feature type="region of interest" description="Disordered" evidence="1">
    <location>
        <begin position="774"/>
        <end position="795"/>
    </location>
</feature>
<comment type="caution">
    <text evidence="3">The sequence shown here is derived from an EMBL/GenBank/DDBJ whole genome shotgun (WGS) entry which is preliminary data.</text>
</comment>
<keyword evidence="2" id="KW-0472">Membrane</keyword>
<reference evidence="3 4" key="1">
    <citation type="journal article" date="2023" name="Elife">
        <title>Identification of key yeast species and microbe-microbe interactions impacting larval growth of Drosophila in the wild.</title>
        <authorList>
            <person name="Mure A."/>
            <person name="Sugiura Y."/>
            <person name="Maeda R."/>
            <person name="Honda K."/>
            <person name="Sakurai N."/>
            <person name="Takahashi Y."/>
            <person name="Watada M."/>
            <person name="Katoh T."/>
            <person name="Gotoh A."/>
            <person name="Gotoh Y."/>
            <person name="Taniguchi I."/>
            <person name="Nakamura K."/>
            <person name="Hayashi T."/>
            <person name="Katayama T."/>
            <person name="Uemura T."/>
            <person name="Hattori Y."/>
        </authorList>
    </citation>
    <scope>NUCLEOTIDE SEQUENCE [LARGE SCALE GENOMIC DNA]</scope>
    <source>
        <strain evidence="3 4">KH-74</strain>
    </source>
</reference>
<keyword evidence="4" id="KW-1185">Reference proteome</keyword>
<dbReference type="EMBL" id="BTGD01000010">
    <property type="protein sequence ID" value="GMM56695.1"/>
    <property type="molecule type" value="Genomic_DNA"/>
</dbReference>
<evidence type="ECO:0000313" key="3">
    <source>
        <dbReference type="EMBL" id="GMM56695.1"/>
    </source>
</evidence>
<evidence type="ECO:0000313" key="4">
    <source>
        <dbReference type="Proteomes" id="UP001377567"/>
    </source>
</evidence>
<keyword evidence="2" id="KW-1133">Transmembrane helix</keyword>
<feature type="transmembrane region" description="Helical" evidence="2">
    <location>
        <begin position="32"/>
        <end position="53"/>
    </location>
</feature>
<accession>A0AAV5RYK0</accession>
<proteinExistence type="predicted"/>
<feature type="region of interest" description="Disordered" evidence="1">
    <location>
        <begin position="713"/>
        <end position="737"/>
    </location>
</feature>
<evidence type="ECO:0000256" key="2">
    <source>
        <dbReference type="SAM" id="Phobius"/>
    </source>
</evidence>
<evidence type="ECO:0000256" key="1">
    <source>
        <dbReference type="SAM" id="MobiDB-lite"/>
    </source>
</evidence>
<dbReference type="AlphaFoldDB" id="A0AAV5RYK0"/>
<dbReference type="Proteomes" id="UP001377567">
    <property type="component" value="Unassembled WGS sequence"/>
</dbReference>
<organism evidence="3 4">
    <name type="scientific">Maudiozyma humilis</name>
    <name type="common">Sour dough yeast</name>
    <name type="synonym">Kazachstania humilis</name>
    <dbReference type="NCBI Taxonomy" id="51915"/>
    <lineage>
        <taxon>Eukaryota</taxon>
        <taxon>Fungi</taxon>
        <taxon>Dikarya</taxon>
        <taxon>Ascomycota</taxon>
        <taxon>Saccharomycotina</taxon>
        <taxon>Saccharomycetes</taxon>
        <taxon>Saccharomycetales</taxon>
        <taxon>Saccharomycetaceae</taxon>
        <taxon>Maudiozyma</taxon>
    </lineage>
</organism>